<organism evidence="1 2">
    <name type="scientific">Kineococcus gynurae</name>
    <dbReference type="NCBI Taxonomy" id="452979"/>
    <lineage>
        <taxon>Bacteria</taxon>
        <taxon>Bacillati</taxon>
        <taxon>Actinomycetota</taxon>
        <taxon>Actinomycetes</taxon>
        <taxon>Kineosporiales</taxon>
        <taxon>Kineosporiaceae</taxon>
        <taxon>Kineococcus</taxon>
    </lineage>
</organism>
<accession>A0ABV5LUI6</accession>
<comment type="caution">
    <text evidence="1">The sequence shown here is derived from an EMBL/GenBank/DDBJ whole genome shotgun (WGS) entry which is preliminary data.</text>
</comment>
<sequence length="55" mass="5457">MLAAPHRDGDPLATAGVAGALVVPEDCTFVGGVRQRAGDDIADHLAECGTPAAAE</sequence>
<proteinExistence type="predicted"/>
<dbReference type="RefSeq" id="WP_380137945.1">
    <property type="nucleotide sequence ID" value="NZ_JBHLUI010000008.1"/>
</dbReference>
<protein>
    <submittedName>
        <fullName evidence="1">Uncharacterized protein</fullName>
    </submittedName>
</protein>
<name>A0ABV5LUI6_9ACTN</name>
<dbReference type="EMBL" id="JBHMDM010000007">
    <property type="protein sequence ID" value="MFB9377729.1"/>
    <property type="molecule type" value="Genomic_DNA"/>
</dbReference>
<evidence type="ECO:0000313" key="2">
    <source>
        <dbReference type="Proteomes" id="UP001589748"/>
    </source>
</evidence>
<keyword evidence="2" id="KW-1185">Reference proteome</keyword>
<dbReference type="Proteomes" id="UP001589748">
    <property type="component" value="Unassembled WGS sequence"/>
</dbReference>
<gene>
    <name evidence="1" type="ORF">ACFFVI_12200</name>
</gene>
<evidence type="ECO:0000313" key="1">
    <source>
        <dbReference type="EMBL" id="MFB9377729.1"/>
    </source>
</evidence>
<reference evidence="1 2" key="1">
    <citation type="submission" date="2024-09" db="EMBL/GenBank/DDBJ databases">
        <authorList>
            <person name="Sun Q."/>
            <person name="Mori K."/>
        </authorList>
    </citation>
    <scope>NUCLEOTIDE SEQUENCE [LARGE SCALE GENOMIC DNA]</scope>
    <source>
        <strain evidence="1 2">TISTR 1856</strain>
    </source>
</reference>